<evidence type="ECO:0000256" key="3">
    <source>
        <dbReference type="ARBA" id="ARBA00023163"/>
    </source>
</evidence>
<dbReference type="SUPFAM" id="SSF47413">
    <property type="entry name" value="lambda repressor-like DNA-binding domains"/>
    <property type="match status" value="1"/>
</dbReference>
<feature type="domain" description="HTH lacI-type" evidence="4">
    <location>
        <begin position="16"/>
        <end position="70"/>
    </location>
</feature>
<keyword evidence="3" id="KW-0804">Transcription</keyword>
<evidence type="ECO:0000259" key="4">
    <source>
        <dbReference type="PROSITE" id="PS50932"/>
    </source>
</evidence>
<dbReference type="SMART" id="SM00354">
    <property type="entry name" value="HTH_LACI"/>
    <property type="match status" value="1"/>
</dbReference>
<dbReference type="PANTHER" id="PTHR30146:SF138">
    <property type="entry name" value="TRANSCRIPTIONAL REGULATORY PROTEIN"/>
    <property type="match status" value="1"/>
</dbReference>
<dbReference type="EMBL" id="VHSH01000012">
    <property type="protein sequence ID" value="TQV72523.1"/>
    <property type="molecule type" value="Genomic_DNA"/>
</dbReference>
<dbReference type="Proteomes" id="UP000315252">
    <property type="component" value="Unassembled WGS sequence"/>
</dbReference>
<dbReference type="PROSITE" id="PS50932">
    <property type="entry name" value="HTH_LACI_2"/>
    <property type="match status" value="1"/>
</dbReference>
<dbReference type="InterPro" id="IPR001761">
    <property type="entry name" value="Peripla_BP/Lac1_sug-bd_dom"/>
</dbReference>
<dbReference type="Gene3D" id="3.40.50.2300">
    <property type="match status" value="2"/>
</dbReference>
<comment type="caution">
    <text evidence="5">The sequence shown here is derived from an EMBL/GenBank/DDBJ whole genome shotgun (WGS) entry which is preliminary data.</text>
</comment>
<gene>
    <name evidence="5" type="ORF">FKG95_26005</name>
</gene>
<dbReference type="InterPro" id="IPR000843">
    <property type="entry name" value="HTH_LacI"/>
</dbReference>
<dbReference type="SUPFAM" id="SSF53822">
    <property type="entry name" value="Periplasmic binding protein-like I"/>
    <property type="match status" value="1"/>
</dbReference>
<dbReference type="GO" id="GO:0003700">
    <property type="term" value="F:DNA-binding transcription factor activity"/>
    <property type="evidence" value="ECO:0007669"/>
    <property type="project" value="TreeGrafter"/>
</dbReference>
<name>A0A545T5N1_9PROT</name>
<dbReference type="RefSeq" id="WP_142899370.1">
    <property type="nucleotide sequence ID" value="NZ_ML660063.1"/>
</dbReference>
<evidence type="ECO:0000313" key="5">
    <source>
        <dbReference type="EMBL" id="TQV72523.1"/>
    </source>
</evidence>
<organism evidence="5 6">
    <name type="scientific">Denitrobaculum tricleocarpae</name>
    <dbReference type="NCBI Taxonomy" id="2591009"/>
    <lineage>
        <taxon>Bacteria</taxon>
        <taxon>Pseudomonadati</taxon>
        <taxon>Pseudomonadota</taxon>
        <taxon>Alphaproteobacteria</taxon>
        <taxon>Rhodospirillales</taxon>
        <taxon>Rhodospirillaceae</taxon>
        <taxon>Denitrobaculum</taxon>
    </lineage>
</organism>
<dbReference type="AlphaFoldDB" id="A0A545T5N1"/>
<dbReference type="PANTHER" id="PTHR30146">
    <property type="entry name" value="LACI-RELATED TRANSCRIPTIONAL REPRESSOR"/>
    <property type="match status" value="1"/>
</dbReference>
<dbReference type="InterPro" id="IPR028082">
    <property type="entry name" value="Peripla_BP_I"/>
</dbReference>
<reference evidence="5 6" key="1">
    <citation type="submission" date="2019-06" db="EMBL/GenBank/DDBJ databases">
        <title>Whole genome sequence for Rhodospirillaceae sp. R148.</title>
        <authorList>
            <person name="Wang G."/>
        </authorList>
    </citation>
    <scope>NUCLEOTIDE SEQUENCE [LARGE SCALE GENOMIC DNA]</scope>
    <source>
        <strain evidence="5 6">R148</strain>
    </source>
</reference>
<dbReference type="Gene3D" id="1.10.260.40">
    <property type="entry name" value="lambda repressor-like DNA-binding domains"/>
    <property type="match status" value="1"/>
</dbReference>
<dbReference type="CDD" id="cd06273">
    <property type="entry name" value="PBP1_LacI-like"/>
    <property type="match status" value="1"/>
</dbReference>
<dbReference type="Pfam" id="PF00356">
    <property type="entry name" value="LacI"/>
    <property type="match status" value="1"/>
</dbReference>
<keyword evidence="2" id="KW-0238">DNA-binding</keyword>
<accession>A0A545T5N1</accession>
<evidence type="ECO:0000313" key="6">
    <source>
        <dbReference type="Proteomes" id="UP000315252"/>
    </source>
</evidence>
<sequence>MGKQLSGSGRRATGSVGVRDVAKAAGVSTATVSRALNQPHQVSEELRKHVASVAAELNYIPDPAARALSSQKTFRIGALIPTIANSIYSRFVEALQRRLRQSGYSLVLANYDFDECLEMEEAQALVESGIDALVLAGEQRSPELYDLLNRRKIPYLLISIYLPDSPHRCVGYDNRAGAEAMTRYILELGHREIGVLEGPSSVSDRALLRTKGIMDALKDFGVTLPATRITGRSFSVHNGREGLAELLEAAPEITAVICGNDVLAIGALMEAQARGLTVPQDLSICGYDGLDIAQDMVPQIATVHVPTAQMGLKTAESLVTLLSGEETPHSVLIETRLVPGGSTAPPRTR</sequence>
<keyword evidence="6" id="KW-1185">Reference proteome</keyword>
<keyword evidence="1" id="KW-0805">Transcription regulation</keyword>
<protein>
    <submittedName>
        <fullName evidence="5">LacI family transcriptional regulator</fullName>
    </submittedName>
</protein>
<evidence type="ECO:0000256" key="2">
    <source>
        <dbReference type="ARBA" id="ARBA00023125"/>
    </source>
</evidence>
<dbReference type="OrthoDB" id="128688at2"/>
<dbReference type="GO" id="GO:0000976">
    <property type="term" value="F:transcription cis-regulatory region binding"/>
    <property type="evidence" value="ECO:0007669"/>
    <property type="project" value="TreeGrafter"/>
</dbReference>
<evidence type="ECO:0000256" key="1">
    <source>
        <dbReference type="ARBA" id="ARBA00023015"/>
    </source>
</evidence>
<dbReference type="PROSITE" id="PS00356">
    <property type="entry name" value="HTH_LACI_1"/>
    <property type="match status" value="1"/>
</dbReference>
<dbReference type="CDD" id="cd01392">
    <property type="entry name" value="HTH_LacI"/>
    <property type="match status" value="1"/>
</dbReference>
<dbReference type="Pfam" id="PF00532">
    <property type="entry name" value="Peripla_BP_1"/>
    <property type="match status" value="1"/>
</dbReference>
<dbReference type="InterPro" id="IPR010982">
    <property type="entry name" value="Lambda_DNA-bd_dom_sf"/>
</dbReference>
<proteinExistence type="predicted"/>